<dbReference type="Gene3D" id="2.40.10.220">
    <property type="entry name" value="predicted glycosyltransferase like domains"/>
    <property type="match status" value="1"/>
</dbReference>
<evidence type="ECO:0000313" key="2">
    <source>
        <dbReference type="EMBL" id="ENO16843.1"/>
    </source>
</evidence>
<dbReference type="EMBL" id="APLQ01000010">
    <property type="protein sequence ID" value="ENO16843.1"/>
    <property type="molecule type" value="Genomic_DNA"/>
</dbReference>
<dbReference type="Proteomes" id="UP000013165">
    <property type="component" value="Unassembled WGS sequence"/>
</dbReference>
<gene>
    <name evidence="2" type="ORF">J057_04025</name>
</gene>
<dbReference type="Pfam" id="PF07238">
    <property type="entry name" value="PilZ"/>
    <property type="match status" value="1"/>
</dbReference>
<dbReference type="OrthoDB" id="9780702at2"/>
<evidence type="ECO:0000313" key="3">
    <source>
        <dbReference type="Proteomes" id="UP000013165"/>
    </source>
</evidence>
<feature type="domain" description="PilZ" evidence="1">
    <location>
        <begin position="96"/>
        <end position="170"/>
    </location>
</feature>
<dbReference type="InterPro" id="IPR009875">
    <property type="entry name" value="PilZ_domain"/>
</dbReference>
<dbReference type="STRING" id="626887.J057_04025"/>
<comment type="caution">
    <text evidence="2">The sequence shown here is derived from an EMBL/GenBank/DDBJ whole genome shotgun (WGS) entry which is preliminary data.</text>
</comment>
<keyword evidence="3" id="KW-1185">Reference proteome</keyword>
<dbReference type="PATRIC" id="fig|626887.3.peg.792"/>
<reference evidence="2 3" key="1">
    <citation type="journal article" date="2013" name="Genome Announc.">
        <title>Genome Sequence of the Polycyclic Aromatic Hydrocarbon-Degrading Bacterium Strain Marinobacter nanhaiticus D15-8WT.</title>
        <authorList>
            <person name="Cui Z."/>
            <person name="Gao W."/>
            <person name="Li Q."/>
            <person name="Xu G."/>
            <person name="Zheng L."/>
        </authorList>
    </citation>
    <scope>NUCLEOTIDE SEQUENCE [LARGE SCALE GENOMIC DNA]</scope>
    <source>
        <strain evidence="2 3">D15-8W</strain>
    </source>
</reference>
<sequence>MWQGEERRRFYRVDDKVALRYVRLSDRASLSAELADISLRTRQVDLDLALDQALAKLAETAPETREVIDLLNRKLDLVLEALGEEVQGLECGSLVTREINLSVGGLSFRAEEEMVDQESLLVDLLFYPERRTIRALARVVGVVPEQGGYRVHLDFDRITDTDRELLMSHIMRLQSSKLRERDTAARDHS</sequence>
<protein>
    <submittedName>
        <fullName evidence="2">PilZ domain-containing protein</fullName>
    </submittedName>
</protein>
<evidence type="ECO:0000259" key="1">
    <source>
        <dbReference type="Pfam" id="PF07238"/>
    </source>
</evidence>
<accession>N6X6U2</accession>
<dbReference type="GO" id="GO:0035438">
    <property type="term" value="F:cyclic-di-GMP binding"/>
    <property type="evidence" value="ECO:0007669"/>
    <property type="project" value="InterPro"/>
</dbReference>
<dbReference type="AlphaFoldDB" id="N6X6U2"/>
<name>N6X6U2_9GAMM</name>
<organism evidence="2 3">
    <name type="scientific">Marinobacter nanhaiticus D15-8W</name>
    <dbReference type="NCBI Taxonomy" id="626887"/>
    <lineage>
        <taxon>Bacteria</taxon>
        <taxon>Pseudomonadati</taxon>
        <taxon>Pseudomonadota</taxon>
        <taxon>Gammaproteobacteria</taxon>
        <taxon>Pseudomonadales</taxon>
        <taxon>Marinobacteraceae</taxon>
        <taxon>Marinobacter</taxon>
    </lineage>
</organism>
<dbReference type="RefSeq" id="WP_004583353.1">
    <property type="nucleotide sequence ID" value="NZ_AP028878.1"/>
</dbReference>
<proteinExistence type="predicted"/>
<dbReference type="HOGENOM" id="CLU_095677_1_0_6"/>
<dbReference type="eggNOG" id="ENOG50330RV">
    <property type="taxonomic scope" value="Bacteria"/>
</dbReference>